<gene>
    <name evidence="1" type="ORF">ACFO4N_16365</name>
</gene>
<accession>A0ABV9GQJ7</accession>
<comment type="caution">
    <text evidence="1">The sequence shown here is derived from an EMBL/GenBank/DDBJ whole genome shotgun (WGS) entry which is preliminary data.</text>
</comment>
<organism evidence="1 2">
    <name type="scientific">Camelliibacillus cellulosilyticus</name>
    <dbReference type="NCBI Taxonomy" id="2174486"/>
    <lineage>
        <taxon>Bacteria</taxon>
        <taxon>Bacillati</taxon>
        <taxon>Bacillota</taxon>
        <taxon>Bacilli</taxon>
        <taxon>Bacillales</taxon>
        <taxon>Sporolactobacillaceae</taxon>
        <taxon>Camelliibacillus</taxon>
    </lineage>
</organism>
<dbReference type="RefSeq" id="WP_376847389.1">
    <property type="nucleotide sequence ID" value="NZ_JBHSFW010000018.1"/>
</dbReference>
<reference evidence="2" key="1">
    <citation type="journal article" date="2019" name="Int. J. Syst. Evol. Microbiol.">
        <title>The Global Catalogue of Microorganisms (GCM) 10K type strain sequencing project: providing services to taxonomists for standard genome sequencing and annotation.</title>
        <authorList>
            <consortium name="The Broad Institute Genomics Platform"/>
            <consortium name="The Broad Institute Genome Sequencing Center for Infectious Disease"/>
            <person name="Wu L."/>
            <person name="Ma J."/>
        </authorList>
    </citation>
    <scope>NUCLEOTIDE SEQUENCE [LARGE SCALE GENOMIC DNA]</scope>
    <source>
        <strain evidence="2">CGMCC 1.16306</strain>
    </source>
</reference>
<dbReference type="Proteomes" id="UP001596022">
    <property type="component" value="Unassembled WGS sequence"/>
</dbReference>
<protein>
    <submittedName>
        <fullName evidence="1">DUF2521 family protein</fullName>
    </submittedName>
</protein>
<dbReference type="EMBL" id="JBHSFW010000018">
    <property type="protein sequence ID" value="MFC4620278.1"/>
    <property type="molecule type" value="Genomic_DNA"/>
</dbReference>
<evidence type="ECO:0000313" key="1">
    <source>
        <dbReference type="EMBL" id="MFC4620278.1"/>
    </source>
</evidence>
<dbReference type="Pfam" id="PF10730">
    <property type="entry name" value="DUF2521"/>
    <property type="match status" value="1"/>
</dbReference>
<keyword evidence="2" id="KW-1185">Reference proteome</keyword>
<proteinExistence type="predicted"/>
<name>A0ABV9GQJ7_9BACL</name>
<evidence type="ECO:0000313" key="2">
    <source>
        <dbReference type="Proteomes" id="UP001596022"/>
    </source>
</evidence>
<dbReference type="InterPro" id="IPR019667">
    <property type="entry name" value="Uncharacterised_YbaK"/>
</dbReference>
<sequence length="145" mass="17497">MGSVMSFQEKYRHKQLDFERKALSDLSIPQIEAVVNDYFDTFLEPVAPYRTTITDMCLDYAIESYLLGASYGRFGYYGEPPEMAFTRSLKRSKILTHDLFDFWLFWYIPENTVYESLFRACEAYLYYWWKEGFENAVRRYRLRLN</sequence>